<dbReference type="Pfam" id="PF01264">
    <property type="entry name" value="Chorismate_synt"/>
    <property type="match status" value="1"/>
</dbReference>
<dbReference type="InterPro" id="IPR000453">
    <property type="entry name" value="Chorismate_synth"/>
</dbReference>
<proteinExistence type="inferred from homology"/>
<dbReference type="GO" id="GO:0005829">
    <property type="term" value="C:cytosol"/>
    <property type="evidence" value="ECO:0007669"/>
    <property type="project" value="TreeGrafter"/>
</dbReference>
<dbReference type="AlphaFoldDB" id="A0A1T4VVD5"/>
<dbReference type="CDD" id="cd07304">
    <property type="entry name" value="Chorismate_synthase"/>
    <property type="match status" value="1"/>
</dbReference>
<dbReference type="InterPro" id="IPR020541">
    <property type="entry name" value="Chorismate_synthase_CS"/>
</dbReference>
<sequence>MPANTFGEIFRVTTCGESHGVALAAIIDGVPPLIELDESVIQPDLDRRRPGSTRYGTPRNEADKVKIISGVFEGKTTGTSLGLLIENTSQRSGDYSAIMNSFRPGHADYTYLAKYGIRDYRGGGRASARETAMRVAAGAVAKQVLKKLFNITVDGCVTQIGNISTDIYDPKAALENEFNFADPSKIDDLKALFKELATDGDSVGACVEVRAHGVKVGLGDPVFNRLDAQIAYAMMGINAVKGVEIGDGFDMARMKGSEARDELTPEKFMSNHNGGILGGISSGQEIIVKMALKPTSSILVPGNTIDKEGNVTSIVTKGRHDPCVGIRAVPIAEAMLAITLLDAALKNRAQCADVPHAAFEIPCEM</sequence>
<feature type="binding site" evidence="7">
    <location>
        <position position="48"/>
    </location>
    <ligand>
        <name>NADP(+)</name>
        <dbReference type="ChEBI" id="CHEBI:58349"/>
    </ligand>
</feature>
<dbReference type="NCBIfam" id="TIGR00033">
    <property type="entry name" value="aroC"/>
    <property type="match status" value="1"/>
</dbReference>
<dbReference type="PROSITE" id="PS00788">
    <property type="entry name" value="CHORISMATE_SYNTHASE_2"/>
    <property type="match status" value="1"/>
</dbReference>
<feature type="binding site" evidence="7">
    <location>
        <position position="278"/>
    </location>
    <ligand>
        <name>FMN</name>
        <dbReference type="ChEBI" id="CHEBI:58210"/>
    </ligand>
</feature>
<feature type="binding site" evidence="7">
    <location>
        <position position="319"/>
    </location>
    <ligand>
        <name>FMN</name>
        <dbReference type="ChEBI" id="CHEBI:58210"/>
    </ligand>
</feature>
<comment type="catalytic activity">
    <reaction evidence="7 8">
        <text>5-O-(1-carboxyvinyl)-3-phosphoshikimate = chorismate + phosphate</text>
        <dbReference type="Rhea" id="RHEA:21020"/>
        <dbReference type="ChEBI" id="CHEBI:29748"/>
        <dbReference type="ChEBI" id="CHEBI:43474"/>
        <dbReference type="ChEBI" id="CHEBI:57701"/>
        <dbReference type="EC" id="4.2.3.5"/>
    </reaction>
</comment>
<accession>A0A1T4VVD5</accession>
<keyword evidence="5 7" id="KW-0057">Aromatic amino acid biosynthesis</keyword>
<comment type="cofactor">
    <cofactor evidence="7 8">
        <name>FMNH2</name>
        <dbReference type="ChEBI" id="CHEBI:57618"/>
    </cofactor>
    <text evidence="7 8">Reduced FMN (FMNH(2)).</text>
</comment>
<evidence type="ECO:0000256" key="8">
    <source>
        <dbReference type="RuleBase" id="RU000605"/>
    </source>
</evidence>
<keyword evidence="7" id="KW-0274">FAD</keyword>
<dbReference type="EC" id="4.2.3.5" evidence="3 7"/>
<dbReference type="PROSITE" id="PS00787">
    <property type="entry name" value="CHORISMATE_SYNTHASE_1"/>
    <property type="match status" value="1"/>
</dbReference>
<dbReference type="GO" id="GO:0004107">
    <property type="term" value="F:chorismate synthase activity"/>
    <property type="evidence" value="ECO:0007669"/>
    <property type="project" value="UniProtKB-UniRule"/>
</dbReference>
<evidence type="ECO:0000313" key="9">
    <source>
        <dbReference type="EMBL" id="SKA68916.1"/>
    </source>
</evidence>
<evidence type="ECO:0000256" key="1">
    <source>
        <dbReference type="ARBA" id="ARBA00005044"/>
    </source>
</evidence>
<protein>
    <recommendedName>
        <fullName evidence="3 7">Chorismate synthase</fullName>
        <shortName evidence="7">CS</shortName>
        <ecNumber evidence="3 7">4.2.3.5</ecNumber>
    </recommendedName>
    <alternativeName>
        <fullName evidence="7">5-enolpyruvylshikimate-3-phosphate phospholyase</fullName>
    </alternativeName>
</protein>
<dbReference type="NCBIfam" id="NF003793">
    <property type="entry name" value="PRK05382.1"/>
    <property type="match status" value="1"/>
</dbReference>
<dbReference type="Proteomes" id="UP000242432">
    <property type="component" value="Unassembled WGS sequence"/>
</dbReference>
<keyword evidence="7" id="KW-0285">Flavoprotein</keyword>
<dbReference type="PANTHER" id="PTHR21085">
    <property type="entry name" value="CHORISMATE SYNTHASE"/>
    <property type="match status" value="1"/>
</dbReference>
<dbReference type="HAMAP" id="MF_00300">
    <property type="entry name" value="Chorismate_synth"/>
    <property type="match status" value="1"/>
</dbReference>
<keyword evidence="7" id="KW-0521">NADP</keyword>
<dbReference type="GO" id="GO:0009073">
    <property type="term" value="P:aromatic amino acid family biosynthetic process"/>
    <property type="evidence" value="ECO:0007669"/>
    <property type="project" value="UniProtKB-KW"/>
</dbReference>
<feature type="binding site" evidence="7">
    <location>
        <begin position="125"/>
        <end position="127"/>
    </location>
    <ligand>
        <name>FMN</name>
        <dbReference type="ChEBI" id="CHEBI:58210"/>
    </ligand>
</feature>
<evidence type="ECO:0000256" key="4">
    <source>
        <dbReference type="ARBA" id="ARBA00022605"/>
    </source>
</evidence>
<dbReference type="UniPathway" id="UPA00053">
    <property type="reaction ID" value="UER00090"/>
</dbReference>
<feature type="binding site" evidence="7">
    <location>
        <begin position="238"/>
        <end position="239"/>
    </location>
    <ligand>
        <name>FMN</name>
        <dbReference type="ChEBI" id="CHEBI:58210"/>
    </ligand>
</feature>
<dbReference type="InterPro" id="IPR035904">
    <property type="entry name" value="Chorismate_synth_AroC_sf"/>
</dbReference>
<dbReference type="GO" id="GO:0010181">
    <property type="term" value="F:FMN binding"/>
    <property type="evidence" value="ECO:0007669"/>
    <property type="project" value="TreeGrafter"/>
</dbReference>
<name>A0A1T4VVD5_9GAMM</name>
<gene>
    <name evidence="7" type="primary">aroC</name>
    <name evidence="9" type="ORF">SAMN02745213_02130</name>
</gene>
<reference evidence="10" key="1">
    <citation type="submission" date="2017-02" db="EMBL/GenBank/DDBJ databases">
        <authorList>
            <person name="Varghese N."/>
            <person name="Submissions S."/>
        </authorList>
    </citation>
    <scope>NUCLEOTIDE SEQUENCE [LARGE SCALE GENOMIC DNA]</scope>
    <source>
        <strain evidence="10">DSM 3072</strain>
    </source>
</reference>
<keyword evidence="10" id="KW-1185">Reference proteome</keyword>
<dbReference type="STRING" id="83771.SAMN02910357_02390"/>
<dbReference type="RefSeq" id="WP_078929439.1">
    <property type="nucleotide sequence ID" value="NZ_FUXX01000052.1"/>
</dbReference>
<keyword evidence="4 7" id="KW-0028">Amino-acid biosynthesis</keyword>
<evidence type="ECO:0000256" key="3">
    <source>
        <dbReference type="ARBA" id="ARBA00013036"/>
    </source>
</evidence>
<dbReference type="PIRSF" id="PIRSF001456">
    <property type="entry name" value="Chorismate_synth"/>
    <property type="match status" value="1"/>
</dbReference>
<keyword evidence="6 7" id="KW-0456">Lyase</keyword>
<organism evidence="9 10">
    <name type="scientific">Succinivibrio dextrinosolvens DSM 3072</name>
    <dbReference type="NCBI Taxonomy" id="1123324"/>
    <lineage>
        <taxon>Bacteria</taxon>
        <taxon>Pseudomonadati</taxon>
        <taxon>Pseudomonadota</taxon>
        <taxon>Gammaproteobacteria</taxon>
        <taxon>Aeromonadales</taxon>
        <taxon>Succinivibrionaceae</taxon>
        <taxon>Succinivibrio</taxon>
    </lineage>
</organism>
<comment type="subunit">
    <text evidence="7">Homotetramer.</text>
</comment>
<dbReference type="GO" id="GO:0008652">
    <property type="term" value="P:amino acid biosynthetic process"/>
    <property type="evidence" value="ECO:0007669"/>
    <property type="project" value="UniProtKB-KW"/>
</dbReference>
<dbReference type="SUPFAM" id="SSF103263">
    <property type="entry name" value="Chorismate synthase, AroC"/>
    <property type="match status" value="1"/>
</dbReference>
<comment type="similarity">
    <text evidence="2 7 8">Belongs to the chorismate synthase family.</text>
</comment>
<keyword evidence="7" id="KW-0288">FMN</keyword>
<evidence type="ECO:0000256" key="2">
    <source>
        <dbReference type="ARBA" id="ARBA00008014"/>
    </source>
</evidence>
<evidence type="ECO:0000313" key="10">
    <source>
        <dbReference type="Proteomes" id="UP000242432"/>
    </source>
</evidence>
<dbReference type="PROSITE" id="PS00789">
    <property type="entry name" value="CHORISMATE_SYNTHASE_3"/>
    <property type="match status" value="1"/>
</dbReference>
<evidence type="ECO:0000256" key="6">
    <source>
        <dbReference type="ARBA" id="ARBA00023239"/>
    </source>
</evidence>
<dbReference type="PANTHER" id="PTHR21085:SF0">
    <property type="entry name" value="CHORISMATE SYNTHASE"/>
    <property type="match status" value="1"/>
</dbReference>
<dbReference type="GO" id="GO:0009423">
    <property type="term" value="P:chorismate biosynthetic process"/>
    <property type="evidence" value="ECO:0007669"/>
    <property type="project" value="UniProtKB-UniRule"/>
</dbReference>
<evidence type="ECO:0000256" key="5">
    <source>
        <dbReference type="ARBA" id="ARBA00023141"/>
    </source>
</evidence>
<comment type="pathway">
    <text evidence="1 7 8">Metabolic intermediate biosynthesis; chorismate biosynthesis; chorismate from D-erythrose 4-phosphate and phosphoenolpyruvate: step 7/7.</text>
</comment>
<dbReference type="EMBL" id="FUXX01000052">
    <property type="protein sequence ID" value="SKA68916.1"/>
    <property type="molecule type" value="Genomic_DNA"/>
</dbReference>
<comment type="function">
    <text evidence="7">Catalyzes the anti-1,4-elimination of the C-3 phosphate and the C-6 proR hydrogen from 5-enolpyruvylshikimate-3-phosphate (EPSP) to yield chorismate, which is the branch point compound that serves as the starting substrate for the three terminal pathways of aromatic amino acid biosynthesis. This reaction introduces a second double bond into the aromatic ring system.</text>
</comment>
<dbReference type="Gene3D" id="3.60.150.10">
    <property type="entry name" value="Chorismate synthase AroC"/>
    <property type="match status" value="1"/>
</dbReference>
<feature type="binding site" evidence="7">
    <location>
        <begin position="293"/>
        <end position="297"/>
    </location>
    <ligand>
        <name>FMN</name>
        <dbReference type="ChEBI" id="CHEBI:58210"/>
    </ligand>
</feature>
<feature type="binding site" evidence="7">
    <location>
        <position position="54"/>
    </location>
    <ligand>
        <name>NADP(+)</name>
        <dbReference type="ChEBI" id="CHEBI:58349"/>
    </ligand>
</feature>
<evidence type="ECO:0000256" key="7">
    <source>
        <dbReference type="HAMAP-Rule" id="MF_00300"/>
    </source>
</evidence>